<keyword evidence="2" id="KW-0472">Membrane</keyword>
<evidence type="ECO:0000313" key="3">
    <source>
        <dbReference type="EMBL" id="WGH92216.1"/>
    </source>
</evidence>
<dbReference type="RefSeq" id="WP_110101325.1">
    <property type="nucleotide sequence ID" value="NZ_CP122561.1"/>
</dbReference>
<feature type="transmembrane region" description="Helical" evidence="2">
    <location>
        <begin position="491"/>
        <end position="511"/>
    </location>
</feature>
<reference evidence="3 4" key="1">
    <citation type="submission" date="2023-03" db="EMBL/GenBank/DDBJ databases">
        <title>Complete genome sequences of several Auritidibacter ignavus strains isolated from ear infections.</title>
        <authorList>
            <person name="Baehr T."/>
            <person name="Baumhoegger A.M."/>
        </authorList>
    </citation>
    <scope>NUCLEOTIDE SEQUENCE [LARGE SCALE GENOMIC DNA]</scope>
    <source>
        <strain evidence="3 4">BABAE-6</strain>
    </source>
</reference>
<keyword evidence="4" id="KW-1185">Reference proteome</keyword>
<dbReference type="AlphaFoldDB" id="A0AAJ6ALN5"/>
<gene>
    <name evidence="3" type="ORF">QDX21_07705</name>
</gene>
<evidence type="ECO:0000313" key="4">
    <source>
        <dbReference type="Proteomes" id="UP001224674"/>
    </source>
</evidence>
<dbReference type="EMBL" id="CP122566">
    <property type="protein sequence ID" value="WGH92216.1"/>
    <property type="molecule type" value="Genomic_DNA"/>
</dbReference>
<sequence>MANTTPTRQATRRCLRRLGAPRRASAVTALLTALLLVLTALLSVPLAASPAIASLDDSSDAQGSSRRQVDIGVEIPEGLNARVTPDQQGNFTIDNAQFRWGINVESNAGAFFGGCNWLQAGKAGNWGRSEVWSNDRLFKVKEGNVRIEKRLGATQWTTPTWQNKCQDLTGSTPRTVLTNPAETGTQAEVVIDGGQGHYDATTDTLRIKWKGSFTVVFYGGMTYWWATDPVLELTNGKGTLTADLGGYGADMYDLSKWTVLETHKKVPMATINSVSMKTDPQTKQLNGLTTTPRYRGVKVDVAAVGPSNPQNRNEPNWGSFPQQFVDFQVLTGQAGYWYTTGGLRDPAKPPTPITVSFDATRPISSGSATEVPPQLTEPSEATQPPAPQAPLQTVRNPAGSARVPSAGWASPTGPSTTASYEPLDLSSLLAAMGHPAAPEATGLADANAAAQAAEEAKTSYGQPVAAQDIDWLGGNLIPDDIAQFMQDHREAFLWALAGLLVIGAGTGLAFWRGWLVLPWKN</sequence>
<evidence type="ECO:0000256" key="1">
    <source>
        <dbReference type="SAM" id="MobiDB-lite"/>
    </source>
</evidence>
<proteinExistence type="predicted"/>
<organism evidence="3 4">
    <name type="scientific">Auritidibacter ignavus</name>
    <dbReference type="NCBI Taxonomy" id="678932"/>
    <lineage>
        <taxon>Bacteria</taxon>
        <taxon>Bacillati</taxon>
        <taxon>Actinomycetota</taxon>
        <taxon>Actinomycetes</taxon>
        <taxon>Micrococcales</taxon>
        <taxon>Micrococcaceae</taxon>
        <taxon>Auritidibacter</taxon>
    </lineage>
</organism>
<feature type="compositionally biased region" description="Low complexity" evidence="1">
    <location>
        <begin position="376"/>
        <end position="393"/>
    </location>
</feature>
<protein>
    <submittedName>
        <fullName evidence="3">HtaA domain-containing protein</fullName>
    </submittedName>
</protein>
<evidence type="ECO:0000256" key="2">
    <source>
        <dbReference type="SAM" id="Phobius"/>
    </source>
</evidence>
<keyword evidence="2" id="KW-0812">Transmembrane</keyword>
<name>A0AAJ6ALN5_9MICC</name>
<keyword evidence="2" id="KW-1133">Transmembrane helix</keyword>
<feature type="region of interest" description="Disordered" evidence="1">
    <location>
        <begin position="341"/>
        <end position="418"/>
    </location>
</feature>
<dbReference type="Proteomes" id="UP001224674">
    <property type="component" value="Chromosome"/>
</dbReference>
<accession>A0AAJ6ALN5</accession>